<dbReference type="SUPFAM" id="SSF53383">
    <property type="entry name" value="PLP-dependent transferases"/>
    <property type="match status" value="1"/>
</dbReference>
<proteinExistence type="inferred from homology"/>
<dbReference type="UniPathway" id="UPA00078"/>
<evidence type="ECO:0000256" key="8">
    <source>
        <dbReference type="ARBA" id="ARBA00047715"/>
    </source>
</evidence>
<dbReference type="PANTHER" id="PTHR13693:SF100">
    <property type="entry name" value="8-AMINO-7-OXONONANOATE SYNTHASE"/>
    <property type="match status" value="1"/>
</dbReference>
<evidence type="ECO:0000313" key="12">
    <source>
        <dbReference type="EMBL" id="RDV24254.1"/>
    </source>
</evidence>
<evidence type="ECO:0000256" key="10">
    <source>
        <dbReference type="PIRSR" id="PIRSR604723-51"/>
    </source>
</evidence>
<dbReference type="PROSITE" id="PS00599">
    <property type="entry name" value="AA_TRANSFER_CLASS_2"/>
    <property type="match status" value="1"/>
</dbReference>
<dbReference type="Gene3D" id="3.40.640.10">
    <property type="entry name" value="Type I PLP-dependent aspartate aminotransferase-like (Major domain)"/>
    <property type="match status" value="1"/>
</dbReference>
<comment type="similarity">
    <text evidence="3 9">Belongs to the class-II pyridoxal-phosphate-dependent aminotransferase family. BioF subfamily.</text>
</comment>
<organism evidence="12 13">
    <name type="scientific">Alteromonas aestuariivivens</name>
    <dbReference type="NCBI Taxonomy" id="1938339"/>
    <lineage>
        <taxon>Bacteria</taxon>
        <taxon>Pseudomonadati</taxon>
        <taxon>Pseudomonadota</taxon>
        <taxon>Gammaproteobacteria</taxon>
        <taxon>Alteromonadales</taxon>
        <taxon>Alteromonadaceae</taxon>
        <taxon>Alteromonas/Salinimonas group</taxon>
        <taxon>Alteromonas</taxon>
    </lineage>
</organism>
<feature type="binding site" evidence="9">
    <location>
        <position position="235"/>
    </location>
    <ligand>
        <name>pyridoxal 5'-phosphate</name>
        <dbReference type="ChEBI" id="CHEBI:597326"/>
    </ligand>
</feature>
<comment type="catalytic activity">
    <reaction evidence="8 9">
        <text>6-carboxyhexanoyl-[ACP] + L-alanine + H(+) = (8S)-8-amino-7-oxononanoate + holo-[ACP] + CO2</text>
        <dbReference type="Rhea" id="RHEA:42288"/>
        <dbReference type="Rhea" id="RHEA-COMP:9685"/>
        <dbReference type="Rhea" id="RHEA-COMP:9955"/>
        <dbReference type="ChEBI" id="CHEBI:15378"/>
        <dbReference type="ChEBI" id="CHEBI:16526"/>
        <dbReference type="ChEBI" id="CHEBI:57972"/>
        <dbReference type="ChEBI" id="CHEBI:64479"/>
        <dbReference type="ChEBI" id="CHEBI:78846"/>
        <dbReference type="ChEBI" id="CHEBI:149468"/>
        <dbReference type="EC" id="2.3.1.47"/>
    </reaction>
</comment>
<evidence type="ECO:0000256" key="6">
    <source>
        <dbReference type="ARBA" id="ARBA00022756"/>
    </source>
</evidence>
<dbReference type="Gene3D" id="3.90.1150.10">
    <property type="entry name" value="Aspartate Aminotransferase, domain 1"/>
    <property type="match status" value="1"/>
</dbReference>
<feature type="binding site" evidence="9">
    <location>
        <position position="178"/>
    </location>
    <ligand>
        <name>pyridoxal 5'-phosphate</name>
        <dbReference type="ChEBI" id="CHEBI:597326"/>
    </ligand>
</feature>
<comment type="pathway">
    <text evidence="2 9">Cofactor biosynthesis; biotin biosynthesis.</text>
</comment>
<keyword evidence="7 9" id="KW-0663">Pyridoxal phosphate</keyword>
<dbReference type="InterPro" id="IPR022834">
    <property type="entry name" value="AONS_Proteobacteria"/>
</dbReference>
<dbReference type="InterPro" id="IPR004723">
    <property type="entry name" value="AONS_Archaea/Proteobacteria"/>
</dbReference>
<evidence type="ECO:0000256" key="3">
    <source>
        <dbReference type="ARBA" id="ARBA00010008"/>
    </source>
</evidence>
<dbReference type="RefSeq" id="WP_115594183.1">
    <property type="nucleotide sequence ID" value="NZ_QRHA01000012.1"/>
</dbReference>
<keyword evidence="6 9" id="KW-0093">Biotin biosynthesis</keyword>
<comment type="subunit">
    <text evidence="4 9">Homodimer.</text>
</comment>
<dbReference type="Proteomes" id="UP000256561">
    <property type="component" value="Unassembled WGS sequence"/>
</dbReference>
<dbReference type="CDD" id="cd06454">
    <property type="entry name" value="KBL_like"/>
    <property type="match status" value="1"/>
</dbReference>
<protein>
    <recommendedName>
        <fullName evidence="9">8-amino-7-oxononanoate synthase</fullName>
        <shortName evidence="9">AONS</shortName>
        <ecNumber evidence="9">2.3.1.47</ecNumber>
    </recommendedName>
    <alternativeName>
        <fullName evidence="9">7-keto-8-amino-pelargonic acid synthase</fullName>
        <shortName evidence="9">7-KAP synthase</shortName>
        <shortName evidence="9">KAPA synthase</shortName>
    </alternativeName>
    <alternativeName>
        <fullName evidence="9">8-amino-7-ketopelargonate synthase</fullName>
    </alternativeName>
</protein>
<gene>
    <name evidence="9 12" type="primary">bioF</name>
    <name evidence="12" type="ORF">DXV75_14650</name>
</gene>
<feature type="modified residue" description="N6-(pyridoxal phosphate)lysine" evidence="9 10">
    <location>
        <position position="238"/>
    </location>
</feature>
<dbReference type="EMBL" id="QRHA01000012">
    <property type="protein sequence ID" value="RDV24254.1"/>
    <property type="molecule type" value="Genomic_DNA"/>
</dbReference>
<dbReference type="GO" id="GO:0030170">
    <property type="term" value="F:pyridoxal phosphate binding"/>
    <property type="evidence" value="ECO:0007669"/>
    <property type="project" value="UniProtKB-UniRule"/>
</dbReference>
<dbReference type="InterPro" id="IPR015421">
    <property type="entry name" value="PyrdxlP-dep_Trfase_major"/>
</dbReference>
<evidence type="ECO:0000256" key="5">
    <source>
        <dbReference type="ARBA" id="ARBA00022679"/>
    </source>
</evidence>
<feature type="domain" description="Aminotransferase class I/classII large" evidence="11">
    <location>
        <begin position="39"/>
        <end position="378"/>
    </location>
</feature>
<evidence type="ECO:0000256" key="2">
    <source>
        <dbReference type="ARBA" id="ARBA00004746"/>
    </source>
</evidence>
<accession>A0A3D8M3Z4</accession>
<keyword evidence="13" id="KW-1185">Reference proteome</keyword>
<dbReference type="InterPro" id="IPR004839">
    <property type="entry name" value="Aminotransferase_I/II_large"/>
</dbReference>
<feature type="binding site" evidence="9">
    <location>
        <position position="206"/>
    </location>
    <ligand>
        <name>pyridoxal 5'-phosphate</name>
        <dbReference type="ChEBI" id="CHEBI:597326"/>
    </ligand>
</feature>
<comment type="cofactor">
    <cofactor evidence="1 9 10">
        <name>pyridoxal 5'-phosphate</name>
        <dbReference type="ChEBI" id="CHEBI:597326"/>
    </cofactor>
</comment>
<evidence type="ECO:0000259" key="11">
    <source>
        <dbReference type="Pfam" id="PF00155"/>
    </source>
</evidence>
<evidence type="ECO:0000256" key="7">
    <source>
        <dbReference type="ARBA" id="ARBA00022898"/>
    </source>
</evidence>
<keyword evidence="5 9" id="KW-0808">Transferase</keyword>
<comment type="function">
    <text evidence="9">Catalyzes the decarboxylative condensation of pimeloyl-[acyl-carrier protein] and L-alanine to produce 8-amino-7-oxononanoate (AON), [acyl-carrier protein], and carbon dioxide.</text>
</comment>
<comment type="caution">
    <text evidence="12">The sequence shown here is derived from an EMBL/GenBank/DDBJ whole genome shotgun (WGS) entry which is preliminary data.</text>
</comment>
<reference evidence="13" key="1">
    <citation type="submission" date="2018-08" db="EMBL/GenBank/DDBJ databases">
        <authorList>
            <person name="Zhang J."/>
            <person name="Du Z.-J."/>
        </authorList>
    </citation>
    <scope>NUCLEOTIDE SEQUENCE [LARGE SCALE GENOMIC DNA]</scope>
    <source>
        <strain evidence="13">KCTC 52655</strain>
    </source>
</reference>
<evidence type="ECO:0000313" key="13">
    <source>
        <dbReference type="Proteomes" id="UP000256561"/>
    </source>
</evidence>
<evidence type="ECO:0000256" key="1">
    <source>
        <dbReference type="ARBA" id="ARBA00001933"/>
    </source>
</evidence>
<dbReference type="InterPro" id="IPR015424">
    <property type="entry name" value="PyrdxlP-dep_Trfase"/>
</dbReference>
<feature type="binding site" evidence="9">
    <location>
        <position position="351"/>
    </location>
    <ligand>
        <name>substrate</name>
    </ligand>
</feature>
<evidence type="ECO:0000256" key="9">
    <source>
        <dbReference type="HAMAP-Rule" id="MF_01693"/>
    </source>
</evidence>
<dbReference type="GO" id="GO:0008710">
    <property type="term" value="F:8-amino-7-oxononanoate synthase activity"/>
    <property type="evidence" value="ECO:0007669"/>
    <property type="project" value="UniProtKB-UniRule"/>
</dbReference>
<dbReference type="NCBIfam" id="TIGR00858">
    <property type="entry name" value="bioF"/>
    <property type="match status" value="1"/>
</dbReference>
<evidence type="ECO:0000256" key="4">
    <source>
        <dbReference type="ARBA" id="ARBA00011738"/>
    </source>
</evidence>
<dbReference type="EC" id="2.3.1.47" evidence="9"/>
<keyword evidence="12" id="KW-0012">Acyltransferase</keyword>
<dbReference type="HAMAP" id="MF_01693">
    <property type="entry name" value="BioF_aminotrans_2"/>
    <property type="match status" value="1"/>
</dbReference>
<dbReference type="PANTHER" id="PTHR13693">
    <property type="entry name" value="CLASS II AMINOTRANSFERASE/8-AMINO-7-OXONONANOATE SYNTHASE"/>
    <property type="match status" value="1"/>
</dbReference>
<dbReference type="OrthoDB" id="9807157at2"/>
<dbReference type="GO" id="GO:0009102">
    <property type="term" value="P:biotin biosynthetic process"/>
    <property type="evidence" value="ECO:0007669"/>
    <property type="project" value="UniProtKB-UniRule"/>
</dbReference>
<feature type="binding site" evidence="9">
    <location>
        <position position="132"/>
    </location>
    <ligand>
        <name>substrate</name>
    </ligand>
</feature>
<feature type="binding site" evidence="9">
    <location>
        <begin position="107"/>
        <end position="108"/>
    </location>
    <ligand>
        <name>pyridoxal 5'-phosphate</name>
        <dbReference type="ChEBI" id="CHEBI:597326"/>
    </ligand>
</feature>
<name>A0A3D8M3Z4_9ALTE</name>
<dbReference type="AlphaFoldDB" id="A0A3D8M3Z4"/>
<dbReference type="InterPro" id="IPR015422">
    <property type="entry name" value="PyrdxlP-dep_Trfase_small"/>
</dbReference>
<sequence length="390" mass="42231">MSFERLAQSLNQKHQAGYLRQRRTVEYEKDAIICVEGQHYLNFASNDYLGMRQQPEVLQAWVEGLAAYGGGSGASPLVTGYSQAHQALETYLAERLNREAVLLFNSGFSANQAVCQALFSEPGLILADKLMHASFLDGAMACEAQLRRFRHNDMSHLASLLAGIQNADCLVASEGIFSMDGDAAPVESLVALCEQQQAWLMLDDAHGFGVLGENGLGSAEHYGLSQQQVPVLMGTFGKAIGTAGAFVAGSRELIEYLVNHARHYIYSTALPPAQAVATLASLRLIASGSERQQLQANIAHFRSLANQAGLLLTDSQSAIQPVIVGDPHKALALSNGLKERGIWVAAIRYPTVPKHTDRLRITLSAQHSERDIQALVDGLILAREALPQCN</sequence>
<dbReference type="InterPro" id="IPR050087">
    <property type="entry name" value="AON_synthase_class-II"/>
</dbReference>
<dbReference type="InterPro" id="IPR001917">
    <property type="entry name" value="Aminotrans_II_pyridoxalP_BS"/>
</dbReference>
<dbReference type="Pfam" id="PF00155">
    <property type="entry name" value="Aminotran_1_2"/>
    <property type="match status" value="1"/>
</dbReference>
<feature type="binding site" evidence="9">
    <location>
        <position position="20"/>
    </location>
    <ligand>
        <name>substrate</name>
    </ligand>
</feature>